<dbReference type="PANTHER" id="PTHR42803:SF1">
    <property type="entry name" value="BROAD-SPECIFICITY LINEAR ACYL-COA DEHYDROGENASE FADE5"/>
    <property type="match status" value="1"/>
</dbReference>
<protein>
    <recommendedName>
        <fullName evidence="9">3-methylmercaptopropionyl-CoA dehydrogenase</fullName>
        <ecNumber evidence="8">1.3.99.41</ecNumber>
    </recommendedName>
</protein>
<gene>
    <name evidence="15" type="ORF">E3W66_05875</name>
</gene>
<dbReference type="AlphaFoldDB" id="A0A4Y8UIY9"/>
<keyword evidence="5 10" id="KW-0560">Oxidoreductase</keyword>
<keyword evidence="4 10" id="KW-0274">FAD</keyword>
<evidence type="ECO:0000256" key="8">
    <source>
        <dbReference type="ARBA" id="ARBA00066694"/>
    </source>
</evidence>
<dbReference type="Gene3D" id="1.20.140.10">
    <property type="entry name" value="Butyryl-CoA Dehydrogenase, subunit A, domain 3"/>
    <property type="match status" value="1"/>
</dbReference>
<reference evidence="15 16" key="1">
    <citation type="submission" date="2019-03" db="EMBL/GenBank/DDBJ databases">
        <title>Draft genome of Gammaproteobacteria bacterium LSUCC0057, a member of the SAR92 clade.</title>
        <authorList>
            <person name="Lanclos V.C."/>
            <person name="Doiron C."/>
            <person name="Henson M.W."/>
            <person name="Thrash J.C."/>
        </authorList>
    </citation>
    <scope>NUCLEOTIDE SEQUENCE [LARGE SCALE GENOMIC DNA]</scope>
    <source>
        <strain evidence="15 16">LSUCC0057</strain>
    </source>
</reference>
<dbReference type="InterPro" id="IPR009100">
    <property type="entry name" value="AcylCoA_DH/oxidase_NM_dom_sf"/>
</dbReference>
<evidence type="ECO:0000256" key="7">
    <source>
        <dbReference type="ARBA" id="ARBA00058683"/>
    </source>
</evidence>
<feature type="domain" description="Acetyl-CoA dehydrogenase-like C-terminal" evidence="14">
    <location>
        <begin position="471"/>
        <end position="584"/>
    </location>
</feature>
<feature type="domain" description="Acyl-CoA dehydrogenase/oxidase C-terminal" evidence="11">
    <location>
        <begin position="284"/>
        <end position="449"/>
    </location>
</feature>
<accession>A0A4Y8UIY9</accession>
<dbReference type="InterPro" id="IPR013786">
    <property type="entry name" value="AcylCoA_DH/ox_N"/>
</dbReference>
<dbReference type="FunFam" id="2.40.110.10:FF:000031">
    <property type="entry name" value="Acyl-CoA dehydrogenase, putative"/>
    <property type="match status" value="1"/>
</dbReference>
<comment type="function">
    <text evidence="7">Involved in the assimilation of dimethylsulphoniopropionate (DMSP), an important compound in the fixation of carbon in marine phytoplankton, by mediating the conversion of 3-(methylthio)propanoyl-CoA (MMPA-CoA) to 3-(methylthio)acryloyl-CoA (MTA-CoA).</text>
</comment>
<dbReference type="InterPro" id="IPR046373">
    <property type="entry name" value="Acyl-CoA_Oxase/DH_mid-dom_sf"/>
</dbReference>
<keyword evidence="3 10" id="KW-0285">Flavoprotein</keyword>
<keyword evidence="16" id="KW-1185">Reference proteome</keyword>
<dbReference type="SUPFAM" id="SSF47203">
    <property type="entry name" value="Acyl-CoA dehydrogenase C-terminal domain-like"/>
    <property type="match status" value="1"/>
</dbReference>
<comment type="catalytic activity">
    <reaction evidence="6">
        <text>3-(methylsulfanyl)propanoyl-CoA + oxidized [electron-transfer flavoprotein] + H(+) = 3-(methylsulfanyl)acryloyl-CoA + reduced [electron-transfer flavoprotein]</text>
        <dbReference type="Rhea" id="RHEA:52612"/>
        <dbReference type="Rhea" id="RHEA-COMP:10685"/>
        <dbReference type="Rhea" id="RHEA-COMP:10686"/>
        <dbReference type="ChEBI" id="CHEBI:15378"/>
        <dbReference type="ChEBI" id="CHEBI:57692"/>
        <dbReference type="ChEBI" id="CHEBI:58307"/>
        <dbReference type="ChEBI" id="CHEBI:82815"/>
        <dbReference type="ChEBI" id="CHEBI:84994"/>
        <dbReference type="EC" id="1.3.99.41"/>
    </reaction>
    <physiologicalReaction direction="left-to-right" evidence="6">
        <dbReference type="Rhea" id="RHEA:52613"/>
    </physiologicalReaction>
</comment>
<dbReference type="Proteomes" id="UP000298133">
    <property type="component" value="Unassembled WGS sequence"/>
</dbReference>
<evidence type="ECO:0000256" key="9">
    <source>
        <dbReference type="ARBA" id="ARBA00069043"/>
    </source>
</evidence>
<evidence type="ECO:0000256" key="10">
    <source>
        <dbReference type="RuleBase" id="RU362125"/>
    </source>
</evidence>
<dbReference type="PANTHER" id="PTHR42803">
    <property type="entry name" value="ACYL-COA DEHYDROGENASE"/>
    <property type="match status" value="1"/>
</dbReference>
<evidence type="ECO:0000256" key="3">
    <source>
        <dbReference type="ARBA" id="ARBA00022630"/>
    </source>
</evidence>
<comment type="caution">
    <text evidence="15">The sequence shown here is derived from an EMBL/GenBank/DDBJ whole genome shotgun (WGS) entry which is preliminary data.</text>
</comment>
<evidence type="ECO:0000256" key="6">
    <source>
        <dbReference type="ARBA" id="ARBA00051388"/>
    </source>
</evidence>
<name>A0A4Y8UIY9_9GAMM</name>
<dbReference type="InterPro" id="IPR006091">
    <property type="entry name" value="Acyl-CoA_Oxase/DH_mid-dom"/>
</dbReference>
<evidence type="ECO:0000259" key="12">
    <source>
        <dbReference type="Pfam" id="PF02770"/>
    </source>
</evidence>
<dbReference type="InterPro" id="IPR037069">
    <property type="entry name" value="AcylCoA_DH/ox_N_sf"/>
</dbReference>
<evidence type="ECO:0000256" key="2">
    <source>
        <dbReference type="ARBA" id="ARBA00009347"/>
    </source>
</evidence>
<evidence type="ECO:0000256" key="1">
    <source>
        <dbReference type="ARBA" id="ARBA00001974"/>
    </source>
</evidence>
<dbReference type="Pfam" id="PF02771">
    <property type="entry name" value="Acyl-CoA_dh_N"/>
    <property type="match status" value="1"/>
</dbReference>
<dbReference type="GO" id="GO:0050660">
    <property type="term" value="F:flavin adenine dinucleotide binding"/>
    <property type="evidence" value="ECO:0007669"/>
    <property type="project" value="InterPro"/>
</dbReference>
<dbReference type="InterPro" id="IPR052166">
    <property type="entry name" value="Diverse_Acyl-CoA_DH"/>
</dbReference>
<dbReference type="InterPro" id="IPR036250">
    <property type="entry name" value="AcylCo_DH-like_C"/>
</dbReference>
<dbReference type="Pfam" id="PF12806">
    <property type="entry name" value="Acyl-CoA_dh_C"/>
    <property type="match status" value="1"/>
</dbReference>
<evidence type="ECO:0000259" key="11">
    <source>
        <dbReference type="Pfam" id="PF00441"/>
    </source>
</evidence>
<dbReference type="Gene3D" id="2.40.110.10">
    <property type="entry name" value="Butyryl-CoA Dehydrogenase, subunit A, domain 2"/>
    <property type="match status" value="1"/>
</dbReference>
<dbReference type="InterPro" id="IPR025878">
    <property type="entry name" value="Acyl-CoA_dh-like_C_dom"/>
</dbReference>
<dbReference type="EC" id="1.3.99.41" evidence="8"/>
<evidence type="ECO:0000313" key="16">
    <source>
        <dbReference type="Proteomes" id="UP000298133"/>
    </source>
</evidence>
<sequence>MSAYKAPLRDLRFVCDELLDSDGHYQKFPQYSEVNRELRDAILEEAGKFAEQVLAPTNRNGDEQGCHFEDGVVTTADGFKEAYQAFIDGGWSGLSMPEEFGGQNLPKSMDLVVSELFSQANHAWAMCPGLTAGCRSTLLAHASAELQQTYLHKLTEGRWSGTMCLTEPQGGSDLSFLKTKAIDNGDDSYAVTGTKIFISSGEHDMSENIIHLVLARLPDAPAGTKGISLFLVPKYLPDANGEAGERNTVKAGSIEHKMGINGSPTCVMNFDDAKGYLIGEPHKGLFCMFTFMNAARIGTALEGASHSEVALQGAMRYALDREAGRALTGVKSPERSADKLIVHPDVRKMIQTIRSFAEGNRAFAHFLGQLVDSEIHGDDQQKAHAAGLLALLTPIAKGFMTETGIESASLGIQVYGGHGYVREWGMEQNMRDSRISTLYEGTTGIQALDLLGRKVLPDGGEKFGQFLKMIAASLPEMDPQFAAPLGAKLQEWEQLTRGIGAKSMSDVNEMAAAATDYLMYSGYVVVAWFWGRMGTLAKAKAAHSDELFYRAKVATAQFYFQRLLPRTTSLKESIEAGSSSLMALSDEEFEQLLG</sequence>
<proteinExistence type="inferred from homology"/>
<dbReference type="Pfam" id="PF02770">
    <property type="entry name" value="Acyl-CoA_dh_M"/>
    <property type="match status" value="1"/>
</dbReference>
<comment type="similarity">
    <text evidence="2 10">Belongs to the acyl-CoA dehydrogenase family.</text>
</comment>
<dbReference type="Pfam" id="PF00441">
    <property type="entry name" value="Acyl-CoA_dh_1"/>
    <property type="match status" value="1"/>
</dbReference>
<dbReference type="InterPro" id="IPR009075">
    <property type="entry name" value="AcylCo_DH/oxidase_C"/>
</dbReference>
<evidence type="ECO:0000259" key="14">
    <source>
        <dbReference type="Pfam" id="PF12806"/>
    </source>
</evidence>
<evidence type="ECO:0000256" key="4">
    <source>
        <dbReference type="ARBA" id="ARBA00022827"/>
    </source>
</evidence>
<dbReference type="SUPFAM" id="SSF56645">
    <property type="entry name" value="Acyl-CoA dehydrogenase NM domain-like"/>
    <property type="match status" value="1"/>
</dbReference>
<organism evidence="15 16">
    <name type="scientific">Gammaproteobacteria bacterium LSUCC0057</name>
    <dbReference type="NCBI Taxonomy" id="2559237"/>
    <lineage>
        <taxon>Bacteria</taxon>
        <taxon>Pseudomonadati</taxon>
        <taxon>Pseudomonadota</taxon>
        <taxon>Gammaproteobacteria</taxon>
        <taxon>Cellvibrionales</taxon>
        <taxon>Porticoccaceae</taxon>
        <taxon>SAR92 clade</taxon>
    </lineage>
</organism>
<dbReference type="Gene3D" id="1.10.540.10">
    <property type="entry name" value="Acyl-CoA dehydrogenase/oxidase, N-terminal domain"/>
    <property type="match status" value="1"/>
</dbReference>
<feature type="domain" description="Acyl-CoA oxidase/dehydrogenase middle" evidence="12">
    <location>
        <begin position="163"/>
        <end position="272"/>
    </location>
</feature>
<feature type="domain" description="Acyl-CoA dehydrogenase/oxidase N-terminal" evidence="13">
    <location>
        <begin position="40"/>
        <end position="157"/>
    </location>
</feature>
<comment type="cofactor">
    <cofactor evidence="1 10">
        <name>FAD</name>
        <dbReference type="ChEBI" id="CHEBI:57692"/>
    </cofactor>
</comment>
<dbReference type="EMBL" id="SPIA01000002">
    <property type="protein sequence ID" value="TFH67777.1"/>
    <property type="molecule type" value="Genomic_DNA"/>
</dbReference>
<evidence type="ECO:0000259" key="13">
    <source>
        <dbReference type="Pfam" id="PF02771"/>
    </source>
</evidence>
<evidence type="ECO:0000313" key="15">
    <source>
        <dbReference type="EMBL" id="TFH67777.1"/>
    </source>
</evidence>
<dbReference type="GO" id="GO:0016627">
    <property type="term" value="F:oxidoreductase activity, acting on the CH-CH group of donors"/>
    <property type="evidence" value="ECO:0007669"/>
    <property type="project" value="InterPro"/>
</dbReference>
<dbReference type="OrthoDB" id="9807883at2"/>
<evidence type="ECO:0000256" key="5">
    <source>
        <dbReference type="ARBA" id="ARBA00023002"/>
    </source>
</evidence>